<dbReference type="EMBL" id="DTHV01000029">
    <property type="protein sequence ID" value="HGW60011.1"/>
    <property type="molecule type" value="Genomic_DNA"/>
</dbReference>
<evidence type="ECO:0000313" key="1">
    <source>
        <dbReference type="EMBL" id="HGW60011.1"/>
    </source>
</evidence>
<gene>
    <name evidence="1" type="ORF">ENV82_00990</name>
</gene>
<dbReference type="AlphaFoldDB" id="A0A7C4TVB1"/>
<evidence type="ECO:0008006" key="2">
    <source>
        <dbReference type="Google" id="ProtNLM"/>
    </source>
</evidence>
<protein>
    <recommendedName>
        <fullName evidence="2">Winged helix-turn-helix domain-containing protein</fullName>
    </recommendedName>
</protein>
<reference evidence="1" key="1">
    <citation type="journal article" date="2020" name="mSystems">
        <title>Genome- and Community-Level Interaction Insights into Carbon Utilization and Element Cycling Functions of Hydrothermarchaeota in Hydrothermal Sediment.</title>
        <authorList>
            <person name="Zhou Z."/>
            <person name="Liu Y."/>
            <person name="Xu W."/>
            <person name="Pan J."/>
            <person name="Luo Z.H."/>
            <person name="Li M."/>
        </authorList>
    </citation>
    <scope>NUCLEOTIDE SEQUENCE [LARGE SCALE GENOMIC DNA]</scope>
    <source>
        <strain evidence="1">SpSt-794</strain>
    </source>
</reference>
<proteinExistence type="predicted"/>
<sequence length="82" mass="9945">MEFIKPRRKITYKERIQQIGELLNKYGEVSQIDLFKKWQITPHYIRTLLLYAKQVYTYAEYDEENGVLYIPERKQKGEASNE</sequence>
<accession>A0A7C4TVB1</accession>
<organism evidence="1">
    <name type="scientific">Caldisericum exile</name>
    <dbReference type="NCBI Taxonomy" id="693075"/>
    <lineage>
        <taxon>Bacteria</taxon>
        <taxon>Pseudomonadati</taxon>
        <taxon>Caldisericota/Cryosericota group</taxon>
        <taxon>Caldisericota</taxon>
        <taxon>Caldisericia</taxon>
        <taxon>Caldisericales</taxon>
        <taxon>Caldisericaceae</taxon>
        <taxon>Caldisericum</taxon>
    </lineage>
</organism>
<comment type="caution">
    <text evidence="1">The sequence shown here is derived from an EMBL/GenBank/DDBJ whole genome shotgun (WGS) entry which is preliminary data.</text>
</comment>
<name>A0A7C4TVB1_9BACT</name>